<evidence type="ECO:0000313" key="14">
    <source>
        <dbReference type="Proteomes" id="UP001500879"/>
    </source>
</evidence>
<evidence type="ECO:0000256" key="3">
    <source>
        <dbReference type="ARBA" id="ARBA00022553"/>
    </source>
</evidence>
<keyword evidence="5" id="KW-0045">Antibiotic biosynthesis</keyword>
<evidence type="ECO:0000256" key="7">
    <source>
        <dbReference type="ARBA" id="ARBA00023315"/>
    </source>
</evidence>
<dbReference type="InterPro" id="IPR032821">
    <property type="entry name" value="PKS_assoc"/>
</dbReference>
<dbReference type="InterPro" id="IPR020841">
    <property type="entry name" value="PKS_Beta-ketoAc_synthase_dom"/>
</dbReference>
<dbReference type="PROSITE" id="PS52019">
    <property type="entry name" value="PKS_MFAS_DH"/>
    <property type="match status" value="3"/>
</dbReference>
<dbReference type="PANTHER" id="PTHR43775:SF51">
    <property type="entry name" value="INACTIVE PHENOLPHTHIOCEROL SYNTHESIS POLYKETIDE SYNTHASE TYPE I PKS1-RELATED"/>
    <property type="match status" value="1"/>
</dbReference>
<dbReference type="Pfam" id="PF00109">
    <property type="entry name" value="ketoacyl-synt"/>
    <property type="match status" value="4"/>
</dbReference>
<feature type="active site" description="Proton donor; for dehydratase activity" evidence="8">
    <location>
        <position position="2075"/>
    </location>
</feature>
<evidence type="ECO:0000259" key="12">
    <source>
        <dbReference type="PROSITE" id="PS52019"/>
    </source>
</evidence>
<dbReference type="SMART" id="SM00826">
    <property type="entry name" value="PKS_DH"/>
    <property type="match status" value="3"/>
</dbReference>
<name>A0ABN0Z1B8_9ACTN</name>
<feature type="region of interest" description="Disordered" evidence="9">
    <location>
        <begin position="6212"/>
        <end position="6235"/>
    </location>
</feature>
<dbReference type="InterPro" id="IPR016039">
    <property type="entry name" value="Thiolase-like"/>
</dbReference>
<feature type="region of interest" description="C-terminal hotdog fold" evidence="8">
    <location>
        <begin position="5386"/>
        <end position="5524"/>
    </location>
</feature>
<evidence type="ECO:0000256" key="9">
    <source>
        <dbReference type="SAM" id="MobiDB-lite"/>
    </source>
</evidence>
<dbReference type="SUPFAM" id="SSF51735">
    <property type="entry name" value="NAD(P)-binding Rossmann-fold domains"/>
    <property type="match status" value="6"/>
</dbReference>
<dbReference type="InterPro" id="IPR001227">
    <property type="entry name" value="Ac_transferase_dom_sf"/>
</dbReference>
<evidence type="ECO:0000256" key="8">
    <source>
        <dbReference type="PROSITE-ProRule" id="PRU01363"/>
    </source>
</evidence>
<dbReference type="SMART" id="SM00822">
    <property type="entry name" value="PKS_KR"/>
    <property type="match status" value="3"/>
</dbReference>
<feature type="domain" description="PKS/mFAS DH" evidence="12">
    <location>
        <begin position="3556"/>
        <end position="3820"/>
    </location>
</feature>
<evidence type="ECO:0000256" key="5">
    <source>
        <dbReference type="ARBA" id="ARBA00023194"/>
    </source>
</evidence>
<feature type="domain" description="Ketosynthase family 3 (KS3)" evidence="11">
    <location>
        <begin position="4342"/>
        <end position="4768"/>
    </location>
</feature>
<dbReference type="Gene3D" id="3.10.129.110">
    <property type="entry name" value="Polyketide synthase dehydratase"/>
    <property type="match status" value="3"/>
</dbReference>
<dbReference type="Proteomes" id="UP001500879">
    <property type="component" value="Unassembled WGS sequence"/>
</dbReference>
<evidence type="ECO:0000256" key="2">
    <source>
        <dbReference type="ARBA" id="ARBA00022450"/>
    </source>
</evidence>
<feature type="active site" description="Proton acceptor; for dehydratase activity" evidence="8">
    <location>
        <position position="3588"/>
    </location>
</feature>
<feature type="region of interest" description="N-terminal hotdog fold" evidence="8">
    <location>
        <begin position="1880"/>
        <end position="2005"/>
    </location>
</feature>
<feature type="region of interest" description="N-terminal hotdog fold" evidence="8">
    <location>
        <begin position="3556"/>
        <end position="3679"/>
    </location>
</feature>
<comment type="pathway">
    <text evidence="1">Antibiotic biosynthesis.</text>
</comment>
<dbReference type="SUPFAM" id="SSF47336">
    <property type="entry name" value="ACP-like"/>
    <property type="match status" value="4"/>
</dbReference>
<dbReference type="Pfam" id="PF08659">
    <property type="entry name" value="KR"/>
    <property type="match status" value="3"/>
</dbReference>
<dbReference type="Pfam" id="PF02801">
    <property type="entry name" value="Ketoacyl-synt_C"/>
    <property type="match status" value="4"/>
</dbReference>
<dbReference type="Pfam" id="PF00698">
    <property type="entry name" value="Acyl_transf_1"/>
    <property type="match status" value="4"/>
</dbReference>
<dbReference type="PANTHER" id="PTHR43775">
    <property type="entry name" value="FATTY ACID SYNTHASE"/>
    <property type="match status" value="1"/>
</dbReference>
<feature type="domain" description="Ketosynthase family 3 (KS3)" evidence="11">
    <location>
        <begin position="18"/>
        <end position="430"/>
    </location>
</feature>
<dbReference type="InterPro" id="IPR036291">
    <property type="entry name" value="NAD(P)-bd_dom_sf"/>
</dbReference>
<protein>
    <submittedName>
        <fullName evidence="13">Type I polyketide synthase</fullName>
    </submittedName>
</protein>
<feature type="active site" description="Proton donor; for dehydratase activity" evidence="8">
    <location>
        <position position="3749"/>
    </location>
</feature>
<dbReference type="InterPro" id="IPR020806">
    <property type="entry name" value="PKS_PP-bd"/>
</dbReference>
<dbReference type="InterPro" id="IPR006162">
    <property type="entry name" value="Ppantetheine_attach_site"/>
</dbReference>
<dbReference type="Pfam" id="PF16197">
    <property type="entry name" value="KAsynt_C_assoc"/>
    <property type="match status" value="4"/>
</dbReference>
<dbReference type="InterPro" id="IPR049900">
    <property type="entry name" value="PKS_mFAS_DH"/>
</dbReference>
<feature type="domain" description="PKS/mFAS DH" evidence="12">
    <location>
        <begin position="5251"/>
        <end position="5524"/>
    </location>
</feature>
<comment type="caution">
    <text evidence="13">The sequence shown here is derived from an EMBL/GenBank/DDBJ whole genome shotgun (WGS) entry which is preliminary data.</text>
</comment>
<dbReference type="SUPFAM" id="SSF52151">
    <property type="entry name" value="FabD/lysophospholipase-like"/>
    <property type="match status" value="4"/>
</dbReference>
<keyword evidence="6" id="KW-0511">Multifunctional enzyme</keyword>
<keyword evidence="14" id="KW-1185">Reference proteome</keyword>
<dbReference type="InterPro" id="IPR011032">
    <property type="entry name" value="GroES-like_sf"/>
</dbReference>
<dbReference type="PROSITE" id="PS50075">
    <property type="entry name" value="CARRIER"/>
    <property type="match status" value="4"/>
</dbReference>
<feature type="active site" description="Proton acceptor; for dehydratase activity" evidence="8">
    <location>
        <position position="1912"/>
    </location>
</feature>
<dbReference type="SMART" id="SM00825">
    <property type="entry name" value="PKS_KS"/>
    <property type="match status" value="4"/>
</dbReference>
<dbReference type="InterPro" id="IPR009081">
    <property type="entry name" value="PP-bd_ACP"/>
</dbReference>
<dbReference type="Pfam" id="PF00550">
    <property type="entry name" value="PP-binding"/>
    <property type="match status" value="4"/>
</dbReference>
<dbReference type="InterPro" id="IPR049552">
    <property type="entry name" value="PKS_DH_N"/>
</dbReference>
<feature type="region of interest" description="C-terminal hotdog fold" evidence="8">
    <location>
        <begin position="3692"/>
        <end position="3820"/>
    </location>
</feature>
<dbReference type="InterPro" id="IPR050091">
    <property type="entry name" value="PKS_NRPS_Biosynth_Enz"/>
</dbReference>
<dbReference type="InterPro" id="IPR014043">
    <property type="entry name" value="Acyl_transferase_dom"/>
</dbReference>
<dbReference type="CDD" id="cd00833">
    <property type="entry name" value="PKS"/>
    <property type="match status" value="4"/>
</dbReference>
<dbReference type="Gene3D" id="3.30.70.3290">
    <property type="match status" value="4"/>
</dbReference>
<keyword evidence="2" id="KW-0596">Phosphopantetheine</keyword>
<dbReference type="SUPFAM" id="SSF50129">
    <property type="entry name" value="GroES-like"/>
    <property type="match status" value="1"/>
</dbReference>
<keyword evidence="3" id="KW-0597">Phosphoprotein</keyword>
<dbReference type="EMBL" id="BAAABX010000057">
    <property type="protein sequence ID" value="GAA0426277.1"/>
    <property type="molecule type" value="Genomic_DNA"/>
</dbReference>
<dbReference type="InterPro" id="IPR055123">
    <property type="entry name" value="SpnB-like_Rossmann"/>
</dbReference>
<proteinExistence type="predicted"/>
<feature type="region of interest" description="N-terminal hotdog fold" evidence="8">
    <location>
        <begin position="5251"/>
        <end position="5375"/>
    </location>
</feature>
<dbReference type="Gene3D" id="3.40.366.10">
    <property type="entry name" value="Malonyl-Coenzyme A Acyl Carrier Protein, domain 2"/>
    <property type="match status" value="4"/>
</dbReference>
<feature type="domain" description="Carrier" evidence="10">
    <location>
        <begin position="4247"/>
        <end position="4322"/>
    </location>
</feature>
<dbReference type="InterPro" id="IPR020807">
    <property type="entry name" value="PKS_DH"/>
</dbReference>
<feature type="domain" description="Carrier" evidence="10">
    <location>
        <begin position="2574"/>
        <end position="2649"/>
    </location>
</feature>
<keyword evidence="4" id="KW-0808">Transferase</keyword>
<feature type="domain" description="Carrier" evidence="10">
    <location>
        <begin position="6088"/>
        <end position="6163"/>
    </location>
</feature>
<dbReference type="InterPro" id="IPR016036">
    <property type="entry name" value="Malonyl_transacylase_ACP-bd"/>
</dbReference>
<dbReference type="Pfam" id="PF22953">
    <property type="entry name" value="SpnB_Rossmann"/>
    <property type="match status" value="3"/>
</dbReference>
<dbReference type="Gene3D" id="3.40.47.10">
    <property type="match status" value="4"/>
</dbReference>
<feature type="domain" description="PKS/mFAS DH" evidence="12">
    <location>
        <begin position="1880"/>
        <end position="2146"/>
    </location>
</feature>
<dbReference type="SMART" id="SM00827">
    <property type="entry name" value="PKS_AT"/>
    <property type="match status" value="4"/>
</dbReference>
<dbReference type="SMART" id="SM00829">
    <property type="entry name" value="PKS_ER"/>
    <property type="match status" value="1"/>
</dbReference>
<evidence type="ECO:0000313" key="13">
    <source>
        <dbReference type="EMBL" id="GAA0426277.1"/>
    </source>
</evidence>
<feature type="region of interest" description="C-terminal hotdog fold" evidence="8">
    <location>
        <begin position="2018"/>
        <end position="2146"/>
    </location>
</feature>
<dbReference type="InterPro" id="IPR013968">
    <property type="entry name" value="PKS_KR"/>
</dbReference>
<feature type="active site" description="Proton donor; for dehydratase activity" evidence="8">
    <location>
        <position position="5443"/>
    </location>
</feature>
<dbReference type="RefSeq" id="WP_344029797.1">
    <property type="nucleotide sequence ID" value="NZ_BAAABX010000057.1"/>
</dbReference>
<dbReference type="PROSITE" id="PS00012">
    <property type="entry name" value="PHOSPHOPANTETHEINE"/>
    <property type="match status" value="3"/>
</dbReference>
<dbReference type="SUPFAM" id="SSF55048">
    <property type="entry name" value="Probable ACP-binding domain of malonyl-CoA ACP transacylase"/>
    <property type="match status" value="4"/>
</dbReference>
<reference evidence="13 14" key="1">
    <citation type="journal article" date="2019" name="Int. J. Syst. Evol. Microbiol.">
        <title>The Global Catalogue of Microorganisms (GCM) 10K type strain sequencing project: providing services to taxonomists for standard genome sequencing and annotation.</title>
        <authorList>
            <consortium name="The Broad Institute Genomics Platform"/>
            <consortium name="The Broad Institute Genome Sequencing Center for Infectious Disease"/>
            <person name="Wu L."/>
            <person name="Ma J."/>
        </authorList>
    </citation>
    <scope>NUCLEOTIDE SEQUENCE [LARGE SCALE GENOMIC DNA]</scope>
    <source>
        <strain evidence="13 14">JCM 4788</strain>
    </source>
</reference>
<evidence type="ECO:0000259" key="11">
    <source>
        <dbReference type="PROSITE" id="PS52004"/>
    </source>
</evidence>
<sequence>MTLSQSGSSKPASGAPEDTAIAVIGISCRVPSASNPTEFWRLLTEGADAVGPWPEGRGPGRSWRGGFLDDVAGFDAAFFGVGPDEAAAMDPQQRLALELVWEAMEDAGVRDDRMRGSRTGVFVGVASDDYAALASRSELADSGEPFAFTGTHRAVVANRVSWTLGLTGPSLAVDAAQASSLVAVHLACESLRRGESDLAFAGGVQLNLSPESMVRTASLGALSVRGRCAVFDESADGFVRGEGGAVVLLKPLAAAVADGDPVHCVIRGSAVNHDGGGERLTDPDVRGQQDVLRRAYADAGVGPEAVQYVELHGTGTPVGDPVEAAAVSAVIGRSTADRPPLRVGSVKTNIGHLEAAAGIVGLLKAALALRHRQLPPNLHFRTPNPAIPLDGLNLRVQTELEPWPDPDAPLLAGVSSFGVGGTNCHVVLAEGPYTGRPAGDPERPAASRPVPWVLSARTGRALDAQAARLLTHVEEHPDADARDIARSLAVTRSALEHRAVVLGTDRAGLAASLRRFTDEAVTGVVGTTGKTAFLFPGGGAQHVGMGRELYAAYPVFAEALDEVLGHFEPGLREALFGEREDSAEALDGFRLMQPALFAFQVALYRLVTSWGVVPDLLVGHSFGEIVAAHVAGSLTLADAAALVAARGALMQELPPGGAMIAVEATEAEALAALDGTGDVSIGVINGPRAIVLSGADEAVTRIADGFRADGRRTTRLRVPNAAHSPLTVPILGEFAHRIHGLTVAAPRIPIVSTVTGRTGTEMTEGYWVEHVRATVRFHDAVVALREHGVTRFLELGPDSILSPLVAPGETDLVVALQHRDRPEPEALLTGLAEAWTAGVPVDWAGPAGDAHIVALPTYAFQRERYWLDERPAAPAAEQHLSSATLALRERVRTEPEGFLGRWLAGHLAEVTGDAPADPDATFRDLGLDSALSVRLRNRLVSATGLRLPTTVLFDHPTPDRLAAHLHEQIVGVLDDAGPAVPAAAASAVDDDPIVIVGMACRLPDGIDSPEQLWRVVAEGTDATSEFPTDRGWDLAALYDPDPAHPGTTYARRGGFLEDVGDFDADFFGISPREAAAMDPQQRLLLETAWEALERSGVDPASLRGSSTGVFVGAMNMEYGPRLHAPADGTEGFRLTGNTTSVASGRISYLLGLEGPALTVDTACSSSLVALHLAVQALRNGECSLALAGGVTVMSSPGMFVEFSRQRGLAPDGRCKPFSADADGTGWGEGVGLLVVERLSDAERLGHRVLAVVRGSAVNQDGGSNGLTAPNGPSQQRVIRDALVSARLGAADVDVVEAHGTGTTLGDPIEAQALLATYGQGRSAERPLWLGSVKSNIGHTQAAAGVAGVIKMVQAMHHGVLPRTLYADEPSQNVDWSAGEVRLLSAGRDWPEDGRPRRAAVSAFGISGTNAHVILEAAPAVDPAVEDDRTVAGGPVPWVLSARSEQALRAQAARLAARVTGDAGLGLRDVGFTLASGRASMEHRAVVVGDDAGELAERLADFAAGRSVAGVVEGRAGSGGTVFVFPGQGSQWVGMARQLLESEPVFAERMGECAAALEPYADGWSLLDVVREGDEALLQRVDVVQPVLFAVMVSLAELWQSLGIRPSAVVGHSQGEIAAACVAGGLSLEDAARVVALRSRALLRLAGRGGMVSVLAPLEQVTGRLSGGLQVAVVNGPEQVVVSGAPEELDALMAGCEADGVQARRIAVDYASHSAQVDELREELLEILGGIEPRTGRIPLFSTVTGEIVDTAEMDAAYWFTNLRETVRFDMAIEGLLETGHRVFVETSPHPVLVGAVTQIAEGREVSAVGTLRRGEDEQARLLQSLAEVYVAGVDVDWSSRVAGGRPVDLPTYAFQRRRHWLPAGGSVLDAAGLGLNPAGHPLLGAAVRLASQDGLVLTGQLSLHAHPWLADHAVFGTVILPGTAFVELALHAGDEVGCDLLEELTLERPLVLAEGASVAVQVSVGAPDDAGRRAVAVHSRDRDGDAGADWVRHAAGVLAAGPVGAAESMDGQWPPAGAQPVELADAYEQLAAVGYGYGPVFQGLRAVWRAGEELFAEVRVPAEADAFGVHPALLDASLHALLSDDLWVPFSWNGVRLHSVGASVLRVRLSRRADGSVRLAAFDGAGLPVVTVDELRLQRMSREQLGSAAGDPLYELQWTEAPLPDGEIPSDVVVEFVEPGGDVRTRVGEALALVQRFVGDVESEGSRLVVVTRGDMTQVPDPATAGVWGLVRSAQAEHPGRIVIADVGVRDDVALAVASGEPQVAVVDGRLHVPRLSAVTPEASEPQGWDPEGTVLITGAGGALGGLLARHLVAEYGVRHLLLLSRRGRVGSEELAVELEALGAAVTFAACDVADREALAAALAEMPAEHPLTAVLHAAGVLDDGVVTALTPERVDRVMRPKVDGARLLDELTRDADLAAFVLFSSAAGVMGTAGQGNYAAANTWLDALAQSRRAEGLAATSMAWGLWSSDSAMTAHLDDADLARLSRTGLAPMTAAQGLALFDAALAADRAIVVPARLDLAALRGRAARGGLPAIFASLVRTPTTRRAAAPVADDDTAWVVRMAVLDEAQREAELLELAGAQIALVLGHGSAGSVDPARAFRDMGFDSLTGLELRRRLQEATGLRLPSTLVFDYPTLTALVDYLREQVLGTDAGPAASAAVASAVDDDPIVIVGMACRMPDGIDSPEQLWSAVVDGVDATSEFPTDRGWDLAGLYDPDPSRPGTSYSRRGGFLAGAGEFDADFFGISPREATAMDPQQRLLLETAWEALERSGIDPTSLRGSRTGVFAGLMYHDYGSWLPEAGEGIEGLLITGNSGGVASGRVSYLLGLEGPAMTVDTACSSSLVALHLAAQALRNGECSLALAGGVTVMSTPTTFVEFSRQRAMAPDGRCKPFSDDADGAGWSEGVGLLVVERLSDARRNGHQVLAIVRGSSVNQDGGSNGLTAPNGPSQQRVIRDALASARLGAADVDVVEAHGTGTALGDPIEAQALLATYGQDRSEDRPLWLGSVKSNIGHTQAAAGVAGIIKMVQAMHHGVLPRSLHASTPSHHVDWSAGEVRLLTENRPWPEDGRPRRAGVSSFGIGGTNAHVILEAAPAVTEDGRSVADGGVVPWVLSARSEAALRDQAERLAGAVDGLRPVDVGFSLAHGRAVWEHRAVVVGDDGDELVTKLREFAAGHPVAGVVDGRAGSGGTVFVFPGQGSQWVGMARELLVSEPVFAERMAECAAALAPHADGWSLLNVVREGDEGLLQRVDVVQPVLFAVMVSLAELWQSLGVRPSAVVGHSQGEIAAACVAGGLSLADAARVVALRSRALLRLAGRGGMVSVLAPLEQVTGRLSGGLQIAVVNGPEQVVVSGAPEELDALMAGCEADGVQARRIAVDYASHSAQVDELREELLEILGGIEPRSGHVPLFSTVTGEPIDTAEMDAAYWFTNLRETVRFDTALQQLLDTGHRVFVEVSPHPVLAGAVTQAADGSGTTGVVAVGTLRRGEDERAQLLRNLAEVYVAGVDVDWSSRVTGGRPVDLPTYAFQRRHYWLPAGRPALDAAGLGLNPADHPLLGAAVRLANGDDTVLTGRLSRGTHPWLEDHAVFGTVILPGTAFVELALRAADEVGCDLLEELTLERPLVLTEDASVAVQVSVGTPDDAGRRTIAVHSRDQESAGEWVRHAVGMLAVAPVGAVEPMGGQWPPQGAEPVDVTDAYDVLAGLGYAYGPVFQGLRAVWRAGGELFAEVRLPAEADAFGIHPALLDAALHPLPSGDLWVPFSWNGVRLHSVGASALRVRLSRQADGPVRVAAFDGAGLPVVTVDELRLQRMSREQLGSAAVDPLYEVRWTEVPLPEGPYEVAPEVVVEFVEPGGDVRTRVGEVLALVQRFVGDGESDGSRLVVVTRGDMTLEPDPVTAAVWGLVRSAQAEHPGRIVIADVASPDDVAQALASGEPQVAACGGRLFVPRLSVVTSEVSESAGWDPEGTVLITGAGGALGTLLARHLVTGHGVRHLLLLGRRGRAGSEEMAAELEALGAVVTFAACDVSDRDALASALAQVPGEHPLTAVVHAAGVLDDGVLTAQTPERIDRVMRPKVDGALLLEELTRGADLAAFVLFSSAAGVMGTAGQGNYAAANAWLDALAQSRRAQGLPAVSMAWGLWSSDSSMTAHLDNADLARLSRNGLAPMSAAQGLALFDAALAADRAAVVPARFDTTALRTHDDLPVIFKSLVRAPARRTAAPVAAEDRTSWIARMAALDEAALRAALVELVGTQVALVLGHGSAGSVDPARAFRDMGFDSLTGLELRRRLQEATGLRLPSTLVFDYPTLMTLADHLREQVLGADAAPALPAPAAASAVDDDPIVIVGMACRYPGGVNSPEELWQLSLDGIDAITGFPTDRGWDLDGLYDPDPDREGTTYARHGGFLPGIGTFEPEFFGISPREATAMDPQQRLLLETAWEAFERSGIDPTSLRGSRTGVFAGLMAMEYGPPLHEPVEGMDGFRMLGSSSSVASGRISYLLGLEGPAMTVDTACSSSLVALHLAAQALRNGECSLALAGGVTVMSTPTTFVEFSRQRAMAPDGRCKPFSDDADGAGWSEGVGLLVVERLSDARRNGHRVHAVVRGSAVNQDGGSNGLTAPNGPSQQRVIRDALAGARLGAADVDAVEAHGTGTSLGDPIEAQALLATYGQDRPADRPLWIGSLKSNIGHTQAAAGVAGIIKMVQAMRHGIMPRSLHASTPSHHVDWESGAVGLLTAQRDWPELDRPRRSAVSSFGISGTNAHVILEAAPEETAPEEPAAGSEPAPVVPWVLSAKSPAGLRRQAARLLARVTGEPGPDPRDVGFTLATGRALLEHRAVVLGADRDELTGALAALAEGREAPAVVAGAVRDAGAGGLALVFSGQGAQRPGMGRELYEAYPVFAEAFDAVCAAVDEHLDGHAEHPLRDVVFAPAGSPLAPLLNQSMYTQTGLFALEVALLELLRQWGVAPGHVMGHSLGEITAAYAAGVFTLSDACALVAARGRLMQALPADGAMVALAVDEREALAFIERESLADAVGIAAVNGPQAVVVSGDEAAVLAVAGHFRASGHRTHRLPVSHAFHSHHMEPMLDKFGELLAGLTFRPPRIPVVSNVTGGPVDPEEFCTPRYWVEHVRRAVRFADGVRSLAGQGVTTYLEVGPDAVATPMVHATLDEENADFVATALLKPGRPEAQAVARALALPFVAGAPAAWERLLPGGRLVELPGYPFAGRRYWQDASGSPAGVRAAGLSATRHPLLGAAVFLPDGGAVLTGRVLSGSHPWLADHAVNGTVLLPGTAFLDLALHAGDAVGCPLVEELTLEAPLVLPADGTVYLQVVVGAPDEAGRRSLAVHSTATPAGAGEPAARHATGLLSASAPRPAAPQEWPPAGAEPVPVDGLYEDLAARGYGYGPAFRGLRAAWRTADELYAEAELPAEPGAFGIHPALLDAALHAITLGVPSATGTDGPRPLLPFSWSGVTLEASRATAVRVRFAAAGDGAVSLAAVDAAGRPVVTVDSLALRPLSATASTAQDTGLHLRWQAWADEAGDTGDAEVTVAHVEPGGDVRTRLAEVLALTQQFLDDQADADARLAVVTRGTLVEDPDPVSAAVWGLLRSAQAEHPGRLLLVDVDVRSPEALAAAVASGEPQTAVRDGRVLVPRLTRSGPAVLALPEAPAWRLEPSDDGDDAVLVAAPAPEGPLRPEEIRVSMRAAATRTEGTGIVTGAGAAVTGVTVGDRVLGTFPHGDALGSTAVTDHRSVVRVPHGWTPGEAAAAAGAYDPAHAGPAPAGPAVRAVDIRTATGALPADGTVFTLPRPLDPDGTVIVTGASGTLGRLVLRRLVSAHGVRRVLLLSRSGAGAPDGLAESGVHVDSVACDVADRGQLARALARVPAEHPPTAVIHTAGVLDDGVLDALTPERLDTVLRPKADAVLNLHELTADADLAAFVVFSSAAGVLGSAGQANYAAANAFLDAFVARRHAAGLPAVSVAWGMWTESSTMTAGLGAADRNRIARLGFLPTSTEEGLTAFDRALSGPLPLVVPLRLDPAALRADTAPVLLRDLAPRPDRRTAAVAEDAQDRSLRDQLGALPAERRGEFLLDLIRTDVALVLGHGDARGISPDEAFRDLGFDSLTAVELRNRLGGRTGLKLTATAVFDHPSPRALADHLLGRLAPAAPAAPPSPGRPTYEQVLADLGRLGESLAALELTGAQRSELAETLRGLAEPTGPGGSAAPEAPGLETATASEVLDFVTNSLGISIDGDSSPTDPS</sequence>
<dbReference type="Pfam" id="PF14765">
    <property type="entry name" value="PS-DH"/>
    <property type="match status" value="3"/>
</dbReference>
<dbReference type="SMART" id="SM01294">
    <property type="entry name" value="PKS_PP_betabranch"/>
    <property type="match status" value="4"/>
</dbReference>
<organism evidence="13 14">
    <name type="scientific">Streptomyces luteireticuli</name>
    <dbReference type="NCBI Taxonomy" id="173858"/>
    <lineage>
        <taxon>Bacteria</taxon>
        <taxon>Bacillati</taxon>
        <taxon>Actinomycetota</taxon>
        <taxon>Actinomycetes</taxon>
        <taxon>Kitasatosporales</taxon>
        <taxon>Streptomycetaceae</taxon>
        <taxon>Streptomyces</taxon>
    </lineage>
</organism>
<evidence type="ECO:0000256" key="4">
    <source>
        <dbReference type="ARBA" id="ARBA00022679"/>
    </source>
</evidence>
<dbReference type="CDD" id="cd08956">
    <property type="entry name" value="KR_3_FAS_SDR_x"/>
    <property type="match status" value="3"/>
</dbReference>
<accession>A0ABN0Z1B8</accession>
<dbReference type="InterPro" id="IPR018201">
    <property type="entry name" value="Ketoacyl_synth_AS"/>
</dbReference>
<feature type="domain" description="Ketosynthase family 3 (KS3)" evidence="11">
    <location>
        <begin position="2668"/>
        <end position="3094"/>
    </location>
</feature>
<feature type="active site" description="Proton acceptor; for dehydratase activity" evidence="8">
    <location>
        <position position="5282"/>
    </location>
</feature>
<keyword evidence="7" id="KW-0012">Acyltransferase</keyword>
<dbReference type="PROSITE" id="PS00606">
    <property type="entry name" value="KS3_1"/>
    <property type="match status" value="3"/>
</dbReference>
<dbReference type="InterPro" id="IPR020843">
    <property type="entry name" value="ER"/>
</dbReference>
<evidence type="ECO:0000259" key="10">
    <source>
        <dbReference type="PROSITE" id="PS50075"/>
    </source>
</evidence>
<dbReference type="InterPro" id="IPR014031">
    <property type="entry name" value="Ketoacyl_synth_C"/>
</dbReference>
<dbReference type="PROSITE" id="PS52004">
    <property type="entry name" value="KS3_2"/>
    <property type="match status" value="4"/>
</dbReference>
<dbReference type="InterPro" id="IPR016035">
    <property type="entry name" value="Acyl_Trfase/lysoPLipase"/>
</dbReference>
<dbReference type="InterPro" id="IPR042104">
    <property type="entry name" value="PKS_dehydratase_sf"/>
</dbReference>
<dbReference type="InterPro" id="IPR057326">
    <property type="entry name" value="KR_dom"/>
</dbReference>
<dbReference type="Gene3D" id="1.10.1200.10">
    <property type="entry name" value="ACP-like"/>
    <property type="match status" value="4"/>
</dbReference>
<dbReference type="InterPro" id="IPR049551">
    <property type="entry name" value="PKS_DH_C"/>
</dbReference>
<dbReference type="InterPro" id="IPR036736">
    <property type="entry name" value="ACP-like_sf"/>
</dbReference>
<evidence type="ECO:0000256" key="1">
    <source>
        <dbReference type="ARBA" id="ARBA00004792"/>
    </source>
</evidence>
<dbReference type="SUPFAM" id="SSF53901">
    <property type="entry name" value="Thiolase-like"/>
    <property type="match status" value="4"/>
</dbReference>
<evidence type="ECO:0000256" key="6">
    <source>
        <dbReference type="ARBA" id="ARBA00023268"/>
    </source>
</evidence>
<gene>
    <name evidence="13" type="ORF">GCM10010357_54780</name>
</gene>
<dbReference type="Gene3D" id="3.40.50.720">
    <property type="entry name" value="NAD(P)-binding Rossmann-like Domain"/>
    <property type="match status" value="4"/>
</dbReference>
<dbReference type="SMART" id="SM00823">
    <property type="entry name" value="PKS_PP"/>
    <property type="match status" value="4"/>
</dbReference>
<feature type="domain" description="Ketosynthase family 3 (KS3)" evidence="11">
    <location>
        <begin position="990"/>
        <end position="1416"/>
    </location>
</feature>
<dbReference type="InterPro" id="IPR014030">
    <property type="entry name" value="Ketoacyl_synth_N"/>
</dbReference>
<feature type="compositionally biased region" description="Low complexity" evidence="9">
    <location>
        <begin position="6214"/>
        <end position="6229"/>
    </location>
</feature>
<dbReference type="Pfam" id="PF21089">
    <property type="entry name" value="PKS_DH_N"/>
    <property type="match status" value="3"/>
</dbReference>
<feature type="domain" description="Carrier" evidence="10">
    <location>
        <begin position="894"/>
        <end position="969"/>
    </location>
</feature>